<dbReference type="CDD" id="cd00067">
    <property type="entry name" value="GAL4"/>
    <property type="match status" value="1"/>
</dbReference>
<reference evidence="6" key="2">
    <citation type="journal article" date="2022" name="Microb. Genom.">
        <title>A chromosome-scale genome assembly of the tomato pathogen Cladosporium fulvum reveals a compartmentalized genome architecture and the presence of a dispensable chromosome.</title>
        <authorList>
            <person name="Zaccaron A.Z."/>
            <person name="Chen L.H."/>
            <person name="Samaras A."/>
            <person name="Stergiopoulos I."/>
        </authorList>
    </citation>
    <scope>NUCLEOTIDE SEQUENCE</scope>
    <source>
        <strain evidence="6">Race5_Kim</strain>
    </source>
</reference>
<dbReference type="EMBL" id="CP090167">
    <property type="protein sequence ID" value="UJO17278.1"/>
    <property type="molecule type" value="Genomic_DNA"/>
</dbReference>
<dbReference type="SUPFAM" id="SSF57701">
    <property type="entry name" value="Zn2/Cys6 DNA-binding domain"/>
    <property type="match status" value="1"/>
</dbReference>
<dbReference type="KEGG" id="ffu:CLAFUR5_06130"/>
<dbReference type="GO" id="GO:0008270">
    <property type="term" value="F:zinc ion binding"/>
    <property type="evidence" value="ECO:0007669"/>
    <property type="project" value="InterPro"/>
</dbReference>
<evidence type="ECO:0000256" key="2">
    <source>
        <dbReference type="ARBA" id="ARBA00022723"/>
    </source>
</evidence>
<evidence type="ECO:0000256" key="4">
    <source>
        <dbReference type="SAM" id="MobiDB-lite"/>
    </source>
</evidence>
<comment type="subcellular location">
    <subcellularLocation>
        <location evidence="1">Nucleus</location>
    </subcellularLocation>
</comment>
<dbReference type="GO" id="GO:0003677">
    <property type="term" value="F:DNA binding"/>
    <property type="evidence" value="ECO:0007669"/>
    <property type="project" value="InterPro"/>
</dbReference>
<dbReference type="InterPro" id="IPR036864">
    <property type="entry name" value="Zn2-C6_fun-type_DNA-bd_sf"/>
</dbReference>
<dbReference type="AlphaFoldDB" id="A0A9Q8P8M5"/>
<evidence type="ECO:0000313" key="7">
    <source>
        <dbReference type="Proteomes" id="UP000756132"/>
    </source>
</evidence>
<dbReference type="PANTHER" id="PTHR31001">
    <property type="entry name" value="UNCHARACTERIZED TRANSCRIPTIONAL REGULATORY PROTEIN"/>
    <property type="match status" value="1"/>
</dbReference>
<dbReference type="PANTHER" id="PTHR31001:SF85">
    <property type="entry name" value="ZN(II)2CYS6 TRANSCRIPTION FACTOR (EUROFUNG)"/>
    <property type="match status" value="1"/>
</dbReference>
<organism evidence="6 7">
    <name type="scientific">Passalora fulva</name>
    <name type="common">Tomato leaf mold</name>
    <name type="synonym">Cladosporium fulvum</name>
    <dbReference type="NCBI Taxonomy" id="5499"/>
    <lineage>
        <taxon>Eukaryota</taxon>
        <taxon>Fungi</taxon>
        <taxon>Dikarya</taxon>
        <taxon>Ascomycota</taxon>
        <taxon>Pezizomycotina</taxon>
        <taxon>Dothideomycetes</taxon>
        <taxon>Dothideomycetidae</taxon>
        <taxon>Mycosphaerellales</taxon>
        <taxon>Mycosphaerellaceae</taxon>
        <taxon>Fulvia</taxon>
    </lineage>
</organism>
<evidence type="ECO:0000256" key="1">
    <source>
        <dbReference type="ARBA" id="ARBA00004123"/>
    </source>
</evidence>
<feature type="domain" description="Zn(2)-C6 fungal-type" evidence="5">
    <location>
        <begin position="42"/>
        <end position="74"/>
    </location>
</feature>
<keyword evidence="2" id="KW-0479">Metal-binding</keyword>
<dbReference type="Pfam" id="PF04082">
    <property type="entry name" value="Fungal_trans"/>
    <property type="match status" value="1"/>
</dbReference>
<evidence type="ECO:0000313" key="6">
    <source>
        <dbReference type="EMBL" id="UJO17278.1"/>
    </source>
</evidence>
<dbReference type="GeneID" id="71986008"/>
<dbReference type="OrthoDB" id="2269373at2759"/>
<evidence type="ECO:0000259" key="5">
    <source>
        <dbReference type="PROSITE" id="PS50048"/>
    </source>
</evidence>
<sequence length="715" mass="80913">MDTPRSSSRQQPSRLVPIAPARILSASSQQTGSHAVSLMPFTCVTCAKRKVKCDKTGPPCTTWRKAKLVNDCYYQEPAARKRKRQPDEDLQDRVQRYEELLRKHNLLPTEDKESPVATDFDKTAVAGVFAPGGGPLASSLAWKSGGTLLKGLGKTRYIDSNIWRNLGEDLHPSSDEDDVDDQQDSTPPSAGPIDPVSAAFFGPTTTKQSLIDLHPTYDVAMKLWDLYVRNIDPIIKLVHVPTTLALVQRAAANPSSMSKVNECLLFALYHFAIVSTSEHDCEALFGQTWISLRRRYHDAAKQALVAVQFLRTTELAVLQAYMLLLLSVRNQYDPHTFWILTGIAVRIAQRMGLHRDGEELGLNPFDVQMRRRVFWQLLPLDGLSGHLSGTGIAIAADTWDTKQPLNINDKDIWPGMEIRPIAKKGATDMIFCLARTEIGRFHQKLRPALGNWAKLWEAKETPAIFEALQELENTMEEEYIRYCDISNPVHCLTIAMARAAINSARLRIKLPKARADEASLEEKKELWTLARQVLLSSIAVHQNQAMLRFHWHMKQFFQWDPLIWIINEARREEPAIDRATLWGKVEECYNSHPELLSNRRSIDVALGRLTLRSWDEARSREATSTPDPVFITKLKEVFGKREASRQNTEPPIQQQAQSVFDPMLAWQDIPIENWLDANPAWGYANDSFVHGVDGNVDWQFWDQLAQQQPGGFGQG</sequence>
<dbReference type="CDD" id="cd12148">
    <property type="entry name" value="fungal_TF_MHR"/>
    <property type="match status" value="1"/>
</dbReference>
<accession>A0A9Q8P8M5</accession>
<evidence type="ECO:0000256" key="3">
    <source>
        <dbReference type="ARBA" id="ARBA00023242"/>
    </source>
</evidence>
<reference evidence="6" key="1">
    <citation type="submission" date="2021-12" db="EMBL/GenBank/DDBJ databases">
        <authorList>
            <person name="Zaccaron A."/>
            <person name="Stergiopoulos I."/>
        </authorList>
    </citation>
    <scope>NUCLEOTIDE SEQUENCE</scope>
    <source>
        <strain evidence="6">Race5_Kim</strain>
    </source>
</reference>
<proteinExistence type="predicted"/>
<dbReference type="GO" id="GO:0000981">
    <property type="term" value="F:DNA-binding transcription factor activity, RNA polymerase II-specific"/>
    <property type="evidence" value="ECO:0007669"/>
    <property type="project" value="InterPro"/>
</dbReference>
<feature type="region of interest" description="Disordered" evidence="4">
    <location>
        <begin position="169"/>
        <end position="196"/>
    </location>
</feature>
<dbReference type="SMART" id="SM00906">
    <property type="entry name" value="Fungal_trans"/>
    <property type="match status" value="1"/>
</dbReference>
<dbReference type="SMART" id="SM00066">
    <property type="entry name" value="GAL4"/>
    <property type="match status" value="1"/>
</dbReference>
<dbReference type="InterPro" id="IPR001138">
    <property type="entry name" value="Zn2Cys6_DnaBD"/>
</dbReference>
<keyword evidence="3" id="KW-0539">Nucleus</keyword>
<keyword evidence="7" id="KW-1185">Reference proteome</keyword>
<protein>
    <submittedName>
        <fullName evidence="6">Transcription factor vrtR1</fullName>
    </submittedName>
</protein>
<name>A0A9Q8P8M5_PASFU</name>
<dbReference type="GO" id="GO:0005634">
    <property type="term" value="C:nucleus"/>
    <property type="evidence" value="ECO:0007669"/>
    <property type="project" value="UniProtKB-SubCell"/>
</dbReference>
<dbReference type="Proteomes" id="UP000756132">
    <property type="component" value="Chromosome 5"/>
</dbReference>
<dbReference type="InterPro" id="IPR007219">
    <property type="entry name" value="XnlR_reg_dom"/>
</dbReference>
<dbReference type="GO" id="GO:0006351">
    <property type="term" value="P:DNA-templated transcription"/>
    <property type="evidence" value="ECO:0007669"/>
    <property type="project" value="InterPro"/>
</dbReference>
<dbReference type="InterPro" id="IPR050613">
    <property type="entry name" value="Sec_Metabolite_Reg"/>
</dbReference>
<dbReference type="RefSeq" id="XP_047761644.1">
    <property type="nucleotide sequence ID" value="XM_047905278.1"/>
</dbReference>
<dbReference type="PROSITE" id="PS50048">
    <property type="entry name" value="ZN2_CY6_FUNGAL_2"/>
    <property type="match status" value="1"/>
</dbReference>
<gene>
    <name evidence="6" type="ORF">CLAFUR5_06130</name>
</gene>
<dbReference type="Gene3D" id="4.10.240.10">
    <property type="entry name" value="Zn(2)-C6 fungal-type DNA-binding domain"/>
    <property type="match status" value="1"/>
</dbReference>